<protein>
    <submittedName>
        <fullName evidence="2">Uncharacterized protein</fullName>
    </submittedName>
</protein>
<gene>
    <name evidence="2" type="ORF">DET61_1164</name>
</gene>
<dbReference type="Proteomes" id="UP000253647">
    <property type="component" value="Unassembled WGS sequence"/>
</dbReference>
<reference evidence="2 3" key="1">
    <citation type="submission" date="2018-07" db="EMBL/GenBank/DDBJ databases">
        <title>Freshwater and sediment microbial communities from various areas in North America, analyzing microbe dynamics in response to fracking.</title>
        <authorList>
            <person name="Lamendella R."/>
        </authorList>
    </citation>
    <scope>NUCLEOTIDE SEQUENCE [LARGE SCALE GENOMIC DNA]</scope>
    <source>
        <strain evidence="2 3">105B</strain>
    </source>
</reference>
<name>A0A368X7M9_MARNT</name>
<dbReference type="RefSeq" id="WP_220269765.1">
    <property type="nucleotide sequence ID" value="NZ_QPJI01000016.1"/>
</dbReference>
<dbReference type="AlphaFoldDB" id="A0A368X7M9"/>
<evidence type="ECO:0000256" key="1">
    <source>
        <dbReference type="SAM" id="MobiDB-lite"/>
    </source>
</evidence>
<feature type="non-terminal residue" evidence="2">
    <location>
        <position position="1"/>
    </location>
</feature>
<dbReference type="EMBL" id="QPJI01000016">
    <property type="protein sequence ID" value="RCW63963.1"/>
    <property type="molecule type" value="Genomic_DNA"/>
</dbReference>
<evidence type="ECO:0000313" key="2">
    <source>
        <dbReference type="EMBL" id="RCW63963.1"/>
    </source>
</evidence>
<feature type="region of interest" description="Disordered" evidence="1">
    <location>
        <begin position="45"/>
        <end position="68"/>
    </location>
</feature>
<proteinExistence type="predicted"/>
<sequence length="68" mass="7447">ARLKTYGALFGDKNHKAFSRFCLCGHEKSGLKVEEDTEFLSALETNSPLQPTDGGASGGFCNIWRQNP</sequence>
<comment type="caution">
    <text evidence="2">The sequence shown here is derived from an EMBL/GenBank/DDBJ whole genome shotgun (WGS) entry which is preliminary data.</text>
</comment>
<evidence type="ECO:0000313" key="3">
    <source>
        <dbReference type="Proteomes" id="UP000253647"/>
    </source>
</evidence>
<organism evidence="2 3">
    <name type="scientific">Marinobacter nauticus</name>
    <name type="common">Marinobacter hydrocarbonoclasticus</name>
    <name type="synonym">Marinobacter aquaeolei</name>
    <dbReference type="NCBI Taxonomy" id="2743"/>
    <lineage>
        <taxon>Bacteria</taxon>
        <taxon>Pseudomonadati</taxon>
        <taxon>Pseudomonadota</taxon>
        <taxon>Gammaproteobacteria</taxon>
        <taxon>Pseudomonadales</taxon>
        <taxon>Marinobacteraceae</taxon>
        <taxon>Marinobacter</taxon>
    </lineage>
</organism>
<accession>A0A368X7M9</accession>